<protein>
    <submittedName>
        <fullName evidence="2">Uncharacterized protein</fullName>
    </submittedName>
</protein>
<gene>
    <name evidence="2" type="ORF">ESP62_012475</name>
</gene>
<proteinExistence type="predicted"/>
<evidence type="ECO:0000256" key="1">
    <source>
        <dbReference type="SAM" id="Phobius"/>
    </source>
</evidence>
<keyword evidence="3" id="KW-1185">Reference proteome</keyword>
<feature type="transmembrane region" description="Helical" evidence="1">
    <location>
        <begin position="89"/>
        <end position="113"/>
    </location>
</feature>
<keyword evidence="1" id="KW-1133">Transmembrane helix</keyword>
<feature type="transmembrane region" description="Helical" evidence="1">
    <location>
        <begin position="55"/>
        <end position="77"/>
    </location>
</feature>
<dbReference type="RefSeq" id="WP_129184091.1">
    <property type="nucleotide sequence ID" value="NZ_JAGIOG010000001.1"/>
</dbReference>
<keyword evidence="1" id="KW-0472">Membrane</keyword>
<dbReference type="AlphaFoldDB" id="A0A641AK93"/>
<organism evidence="2 3">
    <name type="scientific">Aeromicrobium fastidiosum</name>
    <dbReference type="NCBI Taxonomy" id="52699"/>
    <lineage>
        <taxon>Bacteria</taxon>
        <taxon>Bacillati</taxon>
        <taxon>Actinomycetota</taxon>
        <taxon>Actinomycetes</taxon>
        <taxon>Propionibacteriales</taxon>
        <taxon>Nocardioidaceae</taxon>
        <taxon>Aeromicrobium</taxon>
    </lineage>
</organism>
<reference evidence="2" key="1">
    <citation type="submission" date="2019-09" db="EMBL/GenBank/DDBJ databases">
        <authorList>
            <person name="Li J."/>
        </authorList>
    </citation>
    <scope>NUCLEOTIDE SEQUENCE [LARGE SCALE GENOMIC DNA]</scope>
    <source>
        <strain evidence="2">NRBC 14897</strain>
    </source>
</reference>
<name>A0A641AK93_9ACTN</name>
<accession>A0A641AK93</accession>
<evidence type="ECO:0000313" key="2">
    <source>
        <dbReference type="EMBL" id="KAA1376247.1"/>
    </source>
</evidence>
<dbReference type="Proteomes" id="UP001515100">
    <property type="component" value="Unassembled WGS sequence"/>
</dbReference>
<evidence type="ECO:0000313" key="3">
    <source>
        <dbReference type="Proteomes" id="UP001515100"/>
    </source>
</evidence>
<comment type="caution">
    <text evidence="2">The sequence shown here is derived from an EMBL/GenBank/DDBJ whole genome shotgun (WGS) entry which is preliminary data.</text>
</comment>
<dbReference type="EMBL" id="SDPP02000003">
    <property type="protein sequence ID" value="KAA1376247.1"/>
    <property type="molecule type" value="Genomic_DNA"/>
</dbReference>
<sequence>MESTRVLATSSRAKRFRRFWPELTLLAGVVLAVTAQALGRAIDGRNVTVGSMDAAVIVVAMAVAAVWCLAAFVVGQLARIMRGRRGEGFVMLMAVTITALGALPVSLFVGWAIGLSTASAPF</sequence>
<keyword evidence="1" id="KW-0812">Transmembrane</keyword>